<feature type="region of interest" description="Disordered" evidence="1">
    <location>
        <begin position="347"/>
        <end position="398"/>
    </location>
</feature>
<dbReference type="PROSITE" id="PS50017">
    <property type="entry name" value="DEATH_DOMAIN"/>
    <property type="match status" value="1"/>
</dbReference>
<dbReference type="KEGG" id="aqu:109582510"/>
<dbReference type="Pfam" id="PF00531">
    <property type="entry name" value="Death"/>
    <property type="match status" value="1"/>
</dbReference>
<keyword evidence="2" id="KW-0812">Transmembrane</keyword>
<gene>
    <name evidence="4" type="primary">109582510</name>
</gene>
<keyword evidence="2" id="KW-1133">Transmembrane helix</keyword>
<keyword evidence="5" id="KW-1185">Reference proteome</keyword>
<name>A0AAN0J712_AMPQE</name>
<reference evidence="4" key="2">
    <citation type="submission" date="2024-06" db="UniProtKB">
        <authorList>
            <consortium name="EnsemblMetazoa"/>
        </authorList>
    </citation>
    <scope>IDENTIFICATION</scope>
</reference>
<dbReference type="AlphaFoldDB" id="A0AAN0J712"/>
<dbReference type="Proteomes" id="UP000007879">
    <property type="component" value="Unassembled WGS sequence"/>
</dbReference>
<feature type="compositionally biased region" description="Basic and acidic residues" evidence="1">
    <location>
        <begin position="385"/>
        <end position="394"/>
    </location>
</feature>
<feature type="region of interest" description="Disordered" evidence="1">
    <location>
        <begin position="608"/>
        <end position="628"/>
    </location>
</feature>
<protein>
    <recommendedName>
        <fullName evidence="3">Death domain-containing protein</fullName>
    </recommendedName>
</protein>
<proteinExistence type="predicted"/>
<evidence type="ECO:0000313" key="4">
    <source>
        <dbReference type="EnsemblMetazoa" id="XP_019852809.1"/>
    </source>
</evidence>
<dbReference type="SUPFAM" id="SSF47986">
    <property type="entry name" value="DEATH domain"/>
    <property type="match status" value="1"/>
</dbReference>
<evidence type="ECO:0000259" key="3">
    <source>
        <dbReference type="PROSITE" id="PS50017"/>
    </source>
</evidence>
<feature type="compositionally biased region" description="Acidic residues" evidence="1">
    <location>
        <begin position="608"/>
        <end position="621"/>
    </location>
</feature>
<keyword evidence="2" id="KW-0472">Membrane</keyword>
<dbReference type="CDD" id="cd01670">
    <property type="entry name" value="Death"/>
    <property type="match status" value="1"/>
</dbReference>
<dbReference type="Gene3D" id="1.10.533.10">
    <property type="entry name" value="Death Domain, Fas"/>
    <property type="match status" value="1"/>
</dbReference>
<reference evidence="5" key="1">
    <citation type="journal article" date="2010" name="Nature">
        <title>The Amphimedon queenslandica genome and the evolution of animal complexity.</title>
        <authorList>
            <person name="Srivastava M."/>
            <person name="Simakov O."/>
            <person name="Chapman J."/>
            <person name="Fahey B."/>
            <person name="Gauthier M.E."/>
            <person name="Mitros T."/>
            <person name="Richards G.S."/>
            <person name="Conaco C."/>
            <person name="Dacre M."/>
            <person name="Hellsten U."/>
            <person name="Larroux C."/>
            <person name="Putnam N.H."/>
            <person name="Stanke M."/>
            <person name="Adamska M."/>
            <person name="Darling A."/>
            <person name="Degnan S.M."/>
            <person name="Oakley T.H."/>
            <person name="Plachetzki D.C."/>
            <person name="Zhai Y."/>
            <person name="Adamski M."/>
            <person name="Calcino A."/>
            <person name="Cummins S.F."/>
            <person name="Goodstein D.M."/>
            <person name="Harris C."/>
            <person name="Jackson D.J."/>
            <person name="Leys S.P."/>
            <person name="Shu S."/>
            <person name="Woodcroft B.J."/>
            <person name="Vervoort M."/>
            <person name="Kosik K.S."/>
            <person name="Manning G."/>
            <person name="Degnan B.M."/>
            <person name="Rokhsar D.S."/>
        </authorList>
    </citation>
    <scope>NUCLEOTIDE SEQUENCE [LARGE SCALE GENOMIC DNA]</scope>
</reference>
<evidence type="ECO:0000313" key="5">
    <source>
        <dbReference type="Proteomes" id="UP000007879"/>
    </source>
</evidence>
<organism evidence="4 5">
    <name type="scientific">Amphimedon queenslandica</name>
    <name type="common">Sponge</name>
    <dbReference type="NCBI Taxonomy" id="400682"/>
    <lineage>
        <taxon>Eukaryota</taxon>
        <taxon>Metazoa</taxon>
        <taxon>Porifera</taxon>
        <taxon>Demospongiae</taxon>
        <taxon>Heteroscleromorpha</taxon>
        <taxon>Haplosclerida</taxon>
        <taxon>Niphatidae</taxon>
        <taxon>Amphimedon</taxon>
    </lineage>
</organism>
<dbReference type="InterPro" id="IPR011029">
    <property type="entry name" value="DEATH-like_dom_sf"/>
</dbReference>
<evidence type="ECO:0000256" key="2">
    <source>
        <dbReference type="SAM" id="Phobius"/>
    </source>
</evidence>
<feature type="domain" description="Death" evidence="3">
    <location>
        <begin position="669"/>
        <end position="736"/>
    </location>
</feature>
<dbReference type="GO" id="GO:0007165">
    <property type="term" value="P:signal transduction"/>
    <property type="evidence" value="ECO:0007669"/>
    <property type="project" value="InterPro"/>
</dbReference>
<dbReference type="EnsemblMetazoa" id="XM_019997250.1">
    <property type="protein sequence ID" value="XP_019852809.1"/>
    <property type="gene ID" value="LOC109582510"/>
</dbReference>
<feature type="transmembrane region" description="Helical" evidence="2">
    <location>
        <begin position="12"/>
        <end position="40"/>
    </location>
</feature>
<dbReference type="InterPro" id="IPR000488">
    <property type="entry name" value="Death_dom"/>
</dbReference>
<sequence>MMCSIIYKTDCGGIYVAFMVLCGCILGTSFMIAVLCISFISNVIESPAGISTIGDILHDSSALFEVNTPAVAKVKFEIYYENAIFETNRIPPIITEDLHPQQIHISVSSRVFLVSLRYDLNYLGSYNPIYLLAGSSIQYNITIELTEGLNSEKAACLHLFDNRTSFNNFFNSNLNSPWQVTASHCFASNATYSYSFNITTDGVYYVGAEVSSDFTIQAKASVIRRRYSTTGLKQTCDHSHTCTVTLCNTFICTDESTTYFLIQPTNTTDMLHTFSGPRLRGSAYAGFIATTVLGSLFCCCCCFLICCVVKNIFCCCDHYDSDAVDAFFDCYEGCRKKMKRRRQRFERLATNDPDDDENNVRPAGLRHHRPVAATAPSRQIQQDNNDERHSRISHETTGNVDSFDEDLRLALYLSSIVDTPSTNTIGEDEERNIDPPLPSLVPIEEENNHIELSNQLPADSDDVSLINLSRDDPACLVELTEDIDSPKYRDVFNQEGNTTNIIEEQQQELLVQHSMTEQSPFDTIDHNEDNNLNAISAANPLNTVVIHTNETESVQLVPLDDVLLPLPSPLEEYKTLSLHSPEVESVGAVNECSNNADGDVLPQDTIEEEEGEMQSLSDEDASAYTPESSISSTVESLPIYKPLPSNFKKRLNESHAPIILSAIKNLVGDWDFVGLYLGIDNADLERIKYKHNRDADRCQKEMIFTWLRRRNATRHKLIKALKEAGRNDIAHKVKKL</sequence>
<accession>A0AAN0J712</accession>
<evidence type="ECO:0000256" key="1">
    <source>
        <dbReference type="SAM" id="MobiDB-lite"/>
    </source>
</evidence>